<sequence>MDLLYKRLPFDNQEKELKSLKNQLNFLENTTLIPPSSPYIPTTYIQNPPQIVGPMYSESSISLRVLFSPEDWERTFKKPKPQKTQSKVLTKPRDPPPNPEKRPQLMIKNPISEFLERTQQHQNFTTPPVLTINGDNDSSINTSSNESSYESSDEQPLDYMADTAQTSQEQPTEQQLHAAESTPEVVQEEPTVISADDDITSPSAPIFINPSLPTPNISSVKFTLDDVPPQKWKTRFQEMQVWCFTELQRPHMTHSRVIKSFLVRLTGFMKDWFDSLGQYRQLQYLNAPTVDEFLNALYWEFCGKQDHLKDIARKEFFKLKCCSYNPKDLNKHFENAVRRFYLIGGMDDPNIKQAYLEYIPQPLGQETLRVIEMRGQSLGTTSFGELHNMGKRSTTSKDSNLTKGVLNLSPRKGDSSGTSSQRRKKTVASSVGRKDILQKNCPKQKKTKVLQQIYATTQVDDKADLESLFSEQDEQSSDTIFILEEDPEDNLSSNSDDEFSSDECYGIQIIGLSLSVPMVEVKIFPSKYDRPTIVAGLFDTGAACSILNPTVFPPSMWKFHRQIFQAANNEYFSTEVMSKHVTIQFFLNCSISHKLLGSSLPGKDIVIGFDIIQQLWAKKVIPKYNGLQYKSHFLPYIKPTTYFSMSSLHSLTELLIRDCCVESHTDFLTKCTSPLWKNPEFYVSLPFKLNEDANPTKASHTGYES</sequence>
<feature type="region of interest" description="Disordered" evidence="1">
    <location>
        <begin position="382"/>
        <end position="431"/>
    </location>
</feature>
<feature type="region of interest" description="Disordered" evidence="1">
    <location>
        <begin position="124"/>
        <end position="189"/>
    </location>
</feature>
<keyword evidence="3" id="KW-1185">Reference proteome</keyword>
<dbReference type="PANTHER" id="PTHR48435">
    <property type="entry name" value="POLYPROTEIN"/>
    <property type="match status" value="1"/>
</dbReference>
<feature type="compositionally biased region" description="Polar residues" evidence="1">
    <location>
        <begin position="163"/>
        <end position="175"/>
    </location>
</feature>
<feature type="compositionally biased region" description="Basic and acidic residues" evidence="1">
    <location>
        <begin position="91"/>
        <end position="103"/>
    </location>
</feature>
<evidence type="ECO:0000256" key="1">
    <source>
        <dbReference type="SAM" id="MobiDB-lite"/>
    </source>
</evidence>
<feature type="compositionally biased region" description="Low complexity" evidence="1">
    <location>
        <begin position="135"/>
        <end position="150"/>
    </location>
</feature>
<feature type="compositionally biased region" description="Polar residues" evidence="1">
    <location>
        <begin position="391"/>
        <end position="402"/>
    </location>
</feature>
<dbReference type="AlphaFoldDB" id="A0ABD1U0I9"/>
<keyword evidence="2" id="KW-0695">RNA-directed DNA polymerase</keyword>
<comment type="caution">
    <text evidence="2">The sequence shown here is derived from an EMBL/GenBank/DDBJ whole genome shotgun (WGS) entry which is preliminary data.</text>
</comment>
<dbReference type="EMBL" id="JBFOLK010000004">
    <property type="protein sequence ID" value="KAL2518517.1"/>
    <property type="molecule type" value="Genomic_DNA"/>
</dbReference>
<evidence type="ECO:0000313" key="2">
    <source>
        <dbReference type="EMBL" id="KAL2518517.1"/>
    </source>
</evidence>
<organism evidence="2 3">
    <name type="scientific">Abeliophyllum distichum</name>
    <dbReference type="NCBI Taxonomy" id="126358"/>
    <lineage>
        <taxon>Eukaryota</taxon>
        <taxon>Viridiplantae</taxon>
        <taxon>Streptophyta</taxon>
        <taxon>Embryophyta</taxon>
        <taxon>Tracheophyta</taxon>
        <taxon>Spermatophyta</taxon>
        <taxon>Magnoliopsida</taxon>
        <taxon>eudicotyledons</taxon>
        <taxon>Gunneridae</taxon>
        <taxon>Pentapetalae</taxon>
        <taxon>asterids</taxon>
        <taxon>lamiids</taxon>
        <taxon>Lamiales</taxon>
        <taxon>Oleaceae</taxon>
        <taxon>Forsythieae</taxon>
        <taxon>Abeliophyllum</taxon>
    </lineage>
</organism>
<dbReference type="Proteomes" id="UP001604336">
    <property type="component" value="Unassembled WGS sequence"/>
</dbReference>
<feature type="region of interest" description="Disordered" evidence="1">
    <location>
        <begin position="74"/>
        <end position="104"/>
    </location>
</feature>
<keyword evidence="2" id="KW-0548">Nucleotidyltransferase</keyword>
<protein>
    <submittedName>
        <fullName evidence="2">Reverse transcriptase domain-containing protein</fullName>
    </submittedName>
</protein>
<dbReference type="InterPro" id="IPR053098">
    <property type="entry name" value="Petuviruses_polyprotein"/>
</dbReference>
<proteinExistence type="predicted"/>
<accession>A0ABD1U0I9</accession>
<evidence type="ECO:0000313" key="3">
    <source>
        <dbReference type="Proteomes" id="UP001604336"/>
    </source>
</evidence>
<gene>
    <name evidence="2" type="ORF">Adt_14764</name>
</gene>
<name>A0ABD1U0I9_9LAMI</name>
<dbReference type="GO" id="GO:0003964">
    <property type="term" value="F:RNA-directed DNA polymerase activity"/>
    <property type="evidence" value="ECO:0007669"/>
    <property type="project" value="UniProtKB-KW"/>
</dbReference>
<dbReference type="PANTHER" id="PTHR48435:SF1">
    <property type="entry name" value="POLYPROTEIN"/>
    <property type="match status" value="1"/>
</dbReference>
<keyword evidence="2" id="KW-0808">Transferase</keyword>
<reference evidence="3" key="1">
    <citation type="submission" date="2024-07" db="EMBL/GenBank/DDBJ databases">
        <title>Two chromosome-level genome assemblies of Korean endemic species Abeliophyllum distichum and Forsythia ovata (Oleaceae).</title>
        <authorList>
            <person name="Jang H."/>
        </authorList>
    </citation>
    <scope>NUCLEOTIDE SEQUENCE [LARGE SCALE GENOMIC DNA]</scope>
</reference>